<reference evidence="2 3" key="1">
    <citation type="journal article" date="2015" name="Genome Announc.">
        <title>Expanding the biotechnology potential of lactobacilli through comparative genomics of 213 strains and associated genera.</title>
        <authorList>
            <person name="Sun Z."/>
            <person name="Harris H.M."/>
            <person name="McCann A."/>
            <person name="Guo C."/>
            <person name="Argimon S."/>
            <person name="Zhang W."/>
            <person name="Yang X."/>
            <person name="Jeffery I.B."/>
            <person name="Cooney J.C."/>
            <person name="Kagawa T.F."/>
            <person name="Liu W."/>
            <person name="Song Y."/>
            <person name="Salvetti E."/>
            <person name="Wrobel A."/>
            <person name="Rasinkangas P."/>
            <person name="Parkhill J."/>
            <person name="Rea M.C."/>
            <person name="O'Sullivan O."/>
            <person name="Ritari J."/>
            <person name="Douillard F.P."/>
            <person name="Paul Ross R."/>
            <person name="Yang R."/>
            <person name="Briner A.E."/>
            <person name="Felis G.E."/>
            <person name="de Vos W.M."/>
            <person name="Barrangou R."/>
            <person name="Klaenhammer T.R."/>
            <person name="Caufield P.W."/>
            <person name="Cui Y."/>
            <person name="Zhang H."/>
            <person name="O'Toole P.W."/>
        </authorList>
    </citation>
    <scope>NUCLEOTIDE SEQUENCE [LARGE SCALE GENOMIC DNA]</scope>
    <source>
        <strain evidence="2 3">DSM 24302</strain>
    </source>
</reference>
<name>A0A0R2CQJ0_9LACO</name>
<dbReference type="PATRIC" id="fig|1423802.4.peg.312"/>
<dbReference type="EMBL" id="AYZR01000008">
    <property type="protein sequence ID" value="KRM93589.1"/>
    <property type="molecule type" value="Genomic_DNA"/>
</dbReference>
<feature type="transmembrane region" description="Helical" evidence="1">
    <location>
        <begin position="106"/>
        <end position="123"/>
    </location>
</feature>
<comment type="caution">
    <text evidence="2">The sequence shown here is derived from an EMBL/GenBank/DDBJ whole genome shotgun (WGS) entry which is preliminary data.</text>
</comment>
<feature type="transmembrane region" description="Helical" evidence="1">
    <location>
        <begin position="12"/>
        <end position="29"/>
    </location>
</feature>
<evidence type="ECO:0000313" key="3">
    <source>
        <dbReference type="Proteomes" id="UP000051256"/>
    </source>
</evidence>
<dbReference type="AlphaFoldDB" id="A0A0R2CQJ0"/>
<organism evidence="2 3">
    <name type="scientific">Lentilactobacillus senioris DSM 24302 = JCM 17472</name>
    <dbReference type="NCBI Taxonomy" id="1423802"/>
    <lineage>
        <taxon>Bacteria</taxon>
        <taxon>Bacillati</taxon>
        <taxon>Bacillota</taxon>
        <taxon>Bacilli</taxon>
        <taxon>Lactobacillales</taxon>
        <taxon>Lactobacillaceae</taxon>
        <taxon>Lentilactobacillus</taxon>
    </lineage>
</organism>
<accession>A0A0R2CQJ0</accession>
<evidence type="ECO:0000256" key="1">
    <source>
        <dbReference type="SAM" id="Phobius"/>
    </source>
</evidence>
<feature type="transmembrane region" description="Helical" evidence="1">
    <location>
        <begin position="79"/>
        <end position="100"/>
    </location>
</feature>
<feature type="transmembrane region" description="Helical" evidence="1">
    <location>
        <begin position="49"/>
        <end position="67"/>
    </location>
</feature>
<protein>
    <recommendedName>
        <fullName evidence="4">Prophage protein</fullName>
    </recommendedName>
</protein>
<dbReference type="RefSeq" id="WP_054669108.1">
    <property type="nucleotide sequence ID" value="NZ_AYZR01000008.1"/>
</dbReference>
<sequence length="126" mass="14497">MNYLFYKIKQNPFHVTIGLTMLLTGIFLITHDRYFKWPPMAVGFFNDDIIGGLFSLVGTAMIVWALWKRQSTTIDHIILIVASMLMMLLTAYQFLHWVILGLDMPWISNLGLTLIINILAYRSDAS</sequence>
<proteinExistence type="predicted"/>
<keyword evidence="1" id="KW-1133">Transmembrane helix</keyword>
<dbReference type="STRING" id="1423802.FC56_GL000304"/>
<gene>
    <name evidence="2" type="ORF">FC56_GL000304</name>
</gene>
<keyword evidence="1" id="KW-0812">Transmembrane</keyword>
<evidence type="ECO:0008006" key="4">
    <source>
        <dbReference type="Google" id="ProtNLM"/>
    </source>
</evidence>
<keyword evidence="3" id="KW-1185">Reference proteome</keyword>
<keyword evidence="1" id="KW-0472">Membrane</keyword>
<evidence type="ECO:0000313" key="2">
    <source>
        <dbReference type="EMBL" id="KRM93589.1"/>
    </source>
</evidence>
<dbReference type="Proteomes" id="UP000051256">
    <property type="component" value="Unassembled WGS sequence"/>
</dbReference>